<dbReference type="PANTHER" id="PTHR32182">
    <property type="entry name" value="DNA REPLICATION AND REPAIR PROTEIN RECF"/>
    <property type="match status" value="1"/>
</dbReference>
<dbReference type="PROSITE" id="PS00617">
    <property type="entry name" value="RECF_1"/>
    <property type="match status" value="1"/>
</dbReference>
<evidence type="ECO:0000256" key="5">
    <source>
        <dbReference type="ARBA" id="ARBA00022705"/>
    </source>
</evidence>
<dbReference type="EMBL" id="RKHG01000001">
    <property type="protein sequence ID" value="ROR54815.1"/>
    <property type="molecule type" value="Genomic_DNA"/>
</dbReference>
<keyword evidence="5 13" id="KW-0235">DNA replication</keyword>
<evidence type="ECO:0000256" key="6">
    <source>
        <dbReference type="ARBA" id="ARBA00022741"/>
    </source>
</evidence>
<feature type="domain" description="RecF/RecN/SMC N-terminal" evidence="16">
    <location>
        <begin position="3"/>
        <end position="356"/>
    </location>
</feature>
<keyword evidence="9 13" id="KW-0238">DNA-binding</keyword>
<evidence type="ECO:0000256" key="11">
    <source>
        <dbReference type="ARBA" id="ARBA00023236"/>
    </source>
</evidence>
<dbReference type="InterPro" id="IPR042174">
    <property type="entry name" value="RecF_2"/>
</dbReference>
<dbReference type="PANTHER" id="PTHR32182:SF0">
    <property type="entry name" value="DNA REPLICATION AND REPAIR PROTEIN RECF"/>
    <property type="match status" value="1"/>
</dbReference>
<evidence type="ECO:0000256" key="3">
    <source>
        <dbReference type="ARBA" id="ARBA00020170"/>
    </source>
</evidence>
<dbReference type="InterPro" id="IPR018078">
    <property type="entry name" value="DNA-binding_RecF_CS"/>
</dbReference>
<dbReference type="SUPFAM" id="SSF52540">
    <property type="entry name" value="P-loop containing nucleoside triphosphate hydrolases"/>
    <property type="match status" value="1"/>
</dbReference>
<evidence type="ECO:0000256" key="2">
    <source>
        <dbReference type="ARBA" id="ARBA00008016"/>
    </source>
</evidence>
<keyword evidence="8 13" id="KW-0067">ATP-binding</keyword>
<keyword evidence="11 13" id="KW-0742">SOS response</keyword>
<evidence type="ECO:0000256" key="7">
    <source>
        <dbReference type="ARBA" id="ARBA00022763"/>
    </source>
</evidence>
<dbReference type="RefSeq" id="WP_123575802.1">
    <property type="nucleotide sequence ID" value="NZ_RKHG01000001.1"/>
</dbReference>
<dbReference type="Pfam" id="PF02463">
    <property type="entry name" value="SMC_N"/>
    <property type="match status" value="1"/>
</dbReference>
<reference evidence="17 18" key="1">
    <citation type="submission" date="2018-11" db="EMBL/GenBank/DDBJ databases">
        <title>Sequencing the genomes of 1000 actinobacteria strains.</title>
        <authorList>
            <person name="Klenk H.-P."/>
        </authorList>
    </citation>
    <scope>NUCLEOTIDE SEQUENCE [LARGE SCALE GENOMIC DNA]</scope>
    <source>
        <strain evidence="17 18">DSM 10546</strain>
    </source>
</reference>
<keyword evidence="6 13" id="KW-0547">Nucleotide-binding</keyword>
<dbReference type="InterPro" id="IPR003395">
    <property type="entry name" value="RecF/RecN/SMC_N"/>
</dbReference>
<evidence type="ECO:0000256" key="8">
    <source>
        <dbReference type="ARBA" id="ARBA00022840"/>
    </source>
</evidence>
<dbReference type="InterPro" id="IPR027417">
    <property type="entry name" value="P-loop_NTPase"/>
</dbReference>
<evidence type="ECO:0000256" key="9">
    <source>
        <dbReference type="ARBA" id="ARBA00023125"/>
    </source>
</evidence>
<dbReference type="HAMAP" id="MF_00365">
    <property type="entry name" value="RecF"/>
    <property type="match status" value="1"/>
</dbReference>
<feature type="region of interest" description="Disordered" evidence="15">
    <location>
        <begin position="396"/>
        <end position="443"/>
    </location>
</feature>
<evidence type="ECO:0000256" key="14">
    <source>
        <dbReference type="RuleBase" id="RU000578"/>
    </source>
</evidence>
<dbReference type="GO" id="GO:0006302">
    <property type="term" value="P:double-strand break repair"/>
    <property type="evidence" value="ECO:0007669"/>
    <property type="project" value="TreeGrafter"/>
</dbReference>
<evidence type="ECO:0000256" key="4">
    <source>
        <dbReference type="ARBA" id="ARBA00022490"/>
    </source>
</evidence>
<feature type="binding site" evidence="13">
    <location>
        <begin position="30"/>
        <end position="37"/>
    </location>
    <ligand>
        <name>ATP</name>
        <dbReference type="ChEBI" id="CHEBI:30616"/>
    </ligand>
</feature>
<gene>
    <name evidence="13" type="primary">recF</name>
    <name evidence="17" type="ORF">EDD41_2046</name>
</gene>
<organism evidence="17 18">
    <name type="scientific">Luteococcus japonicus</name>
    <dbReference type="NCBI Taxonomy" id="33984"/>
    <lineage>
        <taxon>Bacteria</taxon>
        <taxon>Bacillati</taxon>
        <taxon>Actinomycetota</taxon>
        <taxon>Actinomycetes</taxon>
        <taxon>Propionibacteriales</taxon>
        <taxon>Propionibacteriaceae</taxon>
        <taxon>Luteococcus</taxon>
    </lineage>
</organism>
<sequence length="443" mass="48404">MFVHHLNLVDWRCYATADVELGPGVTIFVGQNGQGKTNLVEAVEYLSSMSSHRVSSEAPLVKAGQPQAIVRGRVQAASDDVRQLLLEIEVNPGKANRARINRNALPRAREICGVLRTVVFSPEDLAIVKGDPSDRRRFLDQIVITRWPRMAGVKADYEKALKQRNTLLKSLARPGGRPDEYALATLDVWDAQLARIGSELLHARLDTITDLMPHVREAYESIAPTNNIARAEYKTSLDITPGVAEESGRVFLEGRLRDAMLERRREELARGVSLVGPHRDDLTLYIGELPAKGYASHGECWSLALALRLGSFQLLRADGIEPVLVLDDVFAELDSTRRLRLAEHVRDAEQVLVTAAVATDVPELLILDDQGRPTGRRYRVRSGTVVLAGVDGEPLDALVDDAPGPADPQPGQGEGPVNQLTPQPVDKSVDEAVDDATASGEDG</sequence>
<comment type="caution">
    <text evidence="17">The sequence shown here is derived from an EMBL/GenBank/DDBJ whole genome shotgun (WGS) entry which is preliminary data.</text>
</comment>
<keyword evidence="7 13" id="KW-0227">DNA damage</keyword>
<dbReference type="AlphaFoldDB" id="A0A3N1ZVF5"/>
<proteinExistence type="inferred from homology"/>
<dbReference type="GO" id="GO:0000731">
    <property type="term" value="P:DNA synthesis involved in DNA repair"/>
    <property type="evidence" value="ECO:0007669"/>
    <property type="project" value="TreeGrafter"/>
</dbReference>
<dbReference type="GO" id="GO:0005737">
    <property type="term" value="C:cytoplasm"/>
    <property type="evidence" value="ECO:0007669"/>
    <property type="project" value="UniProtKB-SubCell"/>
</dbReference>
<dbReference type="InterPro" id="IPR001238">
    <property type="entry name" value="DNA-binding_RecF"/>
</dbReference>
<dbReference type="GO" id="GO:0009432">
    <property type="term" value="P:SOS response"/>
    <property type="evidence" value="ECO:0007669"/>
    <property type="project" value="UniProtKB-UniRule"/>
</dbReference>
<evidence type="ECO:0000256" key="10">
    <source>
        <dbReference type="ARBA" id="ARBA00023204"/>
    </source>
</evidence>
<dbReference type="GO" id="GO:0003697">
    <property type="term" value="F:single-stranded DNA binding"/>
    <property type="evidence" value="ECO:0007669"/>
    <property type="project" value="UniProtKB-UniRule"/>
</dbReference>
<keyword evidence="4 13" id="KW-0963">Cytoplasm</keyword>
<accession>A0A3N1ZVF5</accession>
<keyword evidence="10 13" id="KW-0234">DNA repair</keyword>
<evidence type="ECO:0000313" key="17">
    <source>
        <dbReference type="EMBL" id="ROR54815.1"/>
    </source>
</evidence>
<comment type="function">
    <text evidence="12 13 14">The RecF protein is involved in DNA metabolism; it is required for DNA replication and normal SOS inducibility. RecF binds preferentially to single-stranded, linear DNA. It also seems to bind ATP.</text>
</comment>
<name>A0A3N1ZVF5_9ACTN</name>
<dbReference type="Gene3D" id="3.40.50.300">
    <property type="entry name" value="P-loop containing nucleotide triphosphate hydrolases"/>
    <property type="match status" value="1"/>
</dbReference>
<dbReference type="NCBIfam" id="TIGR00611">
    <property type="entry name" value="recf"/>
    <property type="match status" value="1"/>
</dbReference>
<dbReference type="Gene3D" id="1.20.1050.90">
    <property type="entry name" value="RecF/RecN/SMC, N-terminal domain"/>
    <property type="match status" value="1"/>
</dbReference>
<comment type="similarity">
    <text evidence="2 13 14">Belongs to the RecF family.</text>
</comment>
<evidence type="ECO:0000256" key="1">
    <source>
        <dbReference type="ARBA" id="ARBA00004496"/>
    </source>
</evidence>
<dbReference type="PROSITE" id="PS00618">
    <property type="entry name" value="RECF_2"/>
    <property type="match status" value="1"/>
</dbReference>
<dbReference type="GO" id="GO:0005524">
    <property type="term" value="F:ATP binding"/>
    <property type="evidence" value="ECO:0007669"/>
    <property type="project" value="UniProtKB-UniRule"/>
</dbReference>
<dbReference type="Proteomes" id="UP000275749">
    <property type="component" value="Unassembled WGS sequence"/>
</dbReference>
<comment type="subcellular location">
    <subcellularLocation>
        <location evidence="1 13 14">Cytoplasm</location>
    </subcellularLocation>
</comment>
<evidence type="ECO:0000256" key="12">
    <source>
        <dbReference type="ARBA" id="ARBA00025401"/>
    </source>
</evidence>
<evidence type="ECO:0000256" key="15">
    <source>
        <dbReference type="SAM" id="MobiDB-lite"/>
    </source>
</evidence>
<protein>
    <recommendedName>
        <fullName evidence="3 13">DNA replication and repair protein RecF</fullName>
    </recommendedName>
</protein>
<dbReference type="GO" id="GO:0006260">
    <property type="term" value="P:DNA replication"/>
    <property type="evidence" value="ECO:0007669"/>
    <property type="project" value="UniProtKB-UniRule"/>
</dbReference>
<evidence type="ECO:0000256" key="13">
    <source>
        <dbReference type="HAMAP-Rule" id="MF_00365"/>
    </source>
</evidence>
<evidence type="ECO:0000259" key="16">
    <source>
        <dbReference type="Pfam" id="PF02463"/>
    </source>
</evidence>
<evidence type="ECO:0000313" key="18">
    <source>
        <dbReference type="Proteomes" id="UP000275749"/>
    </source>
</evidence>